<dbReference type="AlphaFoldDB" id="A0A1N6FH55"/>
<name>A0A1N6FH55_9BURK</name>
<gene>
    <name evidence="1" type="ORF">SAMN05444168_1565</name>
</gene>
<evidence type="ECO:0008006" key="3">
    <source>
        <dbReference type="Google" id="ProtNLM"/>
    </source>
</evidence>
<reference evidence="1 2" key="1">
    <citation type="submission" date="2016-11" db="EMBL/GenBank/DDBJ databases">
        <authorList>
            <person name="Jaros S."/>
            <person name="Januszkiewicz K."/>
            <person name="Wedrychowicz H."/>
        </authorList>
    </citation>
    <scope>NUCLEOTIDE SEQUENCE [LARGE SCALE GENOMIC DNA]</scope>
    <source>
        <strain evidence="1 2">GAS86</strain>
    </source>
</reference>
<protein>
    <recommendedName>
        <fullName evidence="3">CHAT domain-containing protein</fullName>
    </recommendedName>
</protein>
<accession>A0A1N6FH55</accession>
<organism evidence="1 2">
    <name type="scientific">Paraburkholderia phenazinium</name>
    <dbReference type="NCBI Taxonomy" id="60549"/>
    <lineage>
        <taxon>Bacteria</taxon>
        <taxon>Pseudomonadati</taxon>
        <taxon>Pseudomonadota</taxon>
        <taxon>Betaproteobacteria</taxon>
        <taxon>Burkholderiales</taxon>
        <taxon>Burkholderiaceae</taxon>
        <taxon>Paraburkholderia</taxon>
    </lineage>
</organism>
<sequence length="222" mass="25668">MCPPLNKPPKILDRTAAMKTSPDLFNMESLSFDDERHGRAEGGFLAHVLRHSNRRHKYFYFRTAIELRAIAEKFGRSNYRYLHLSCHADVEGISTTLDSLSYQELAEALRPYLRGKRVFFSACGAANQQSADALMTATGCLSVMGPSEDIRFDDNAIVWASFYHRIFRLPDNETEEHVVAMKRQQLIDTASRLAQFYHVPFRFFYRDNFGRVQSRVFSKRVL</sequence>
<dbReference type="Proteomes" id="UP000184693">
    <property type="component" value="Unassembled WGS sequence"/>
</dbReference>
<dbReference type="EMBL" id="FSRM01000001">
    <property type="protein sequence ID" value="SIN94592.1"/>
    <property type="molecule type" value="Genomic_DNA"/>
</dbReference>
<proteinExistence type="predicted"/>
<evidence type="ECO:0000313" key="2">
    <source>
        <dbReference type="Proteomes" id="UP000184693"/>
    </source>
</evidence>
<evidence type="ECO:0000313" key="1">
    <source>
        <dbReference type="EMBL" id="SIN94592.1"/>
    </source>
</evidence>